<dbReference type="Proteomes" id="UP000503162">
    <property type="component" value="Chromosome"/>
</dbReference>
<reference evidence="3 4" key="1">
    <citation type="submission" date="2020-03" db="EMBL/GenBank/DDBJ databases">
        <title>Hydrogenophaga sp. nov. isolated from cyanobacterial mat.</title>
        <authorList>
            <person name="Thorat V."/>
            <person name="Kirdat K."/>
            <person name="Tiwarekar B."/>
            <person name="Costa E.D."/>
            <person name="Yadav A."/>
        </authorList>
    </citation>
    <scope>NUCLEOTIDE SEQUENCE [LARGE SCALE GENOMIC DNA]</scope>
    <source>
        <strain evidence="3 4">BA0156</strain>
    </source>
</reference>
<evidence type="ECO:0000313" key="4">
    <source>
        <dbReference type="Proteomes" id="UP000503162"/>
    </source>
</evidence>
<dbReference type="GO" id="GO:0003723">
    <property type="term" value="F:RNA binding"/>
    <property type="evidence" value="ECO:0007669"/>
    <property type="project" value="InterPro"/>
</dbReference>
<keyword evidence="4" id="KW-1185">Reference proteome</keyword>
<protein>
    <submittedName>
        <fullName evidence="3">Ribonuclease</fullName>
    </submittedName>
</protein>
<organism evidence="3 4">
    <name type="scientific">Hydrogenophaga crocea</name>
    <dbReference type="NCBI Taxonomy" id="2716225"/>
    <lineage>
        <taxon>Bacteria</taxon>
        <taxon>Pseudomonadati</taxon>
        <taxon>Pseudomonadota</taxon>
        <taxon>Betaproteobacteria</taxon>
        <taxon>Burkholderiales</taxon>
        <taxon>Comamonadaceae</taxon>
        <taxon>Hydrogenophaga</taxon>
    </lineage>
</organism>
<sequence length="143" mass="15546">MDLRRIRQRWGKGKAGLLAAVVAAAVSATGTILVQARGPDPSALPATTAAVSVTALPVQGQQVMGQISAGGPFRYEKDGTVFFNREGLLPRQKRGYYREYTVPTPGLGHRGARRIVCGGEQPRVPDACYYTEDHYASFRRIVQ</sequence>
<dbReference type="Pfam" id="PF00545">
    <property type="entry name" value="Ribonuclease"/>
    <property type="match status" value="1"/>
</dbReference>
<evidence type="ECO:0000256" key="2">
    <source>
        <dbReference type="ARBA" id="ARBA00022801"/>
    </source>
</evidence>
<dbReference type="GO" id="GO:0004521">
    <property type="term" value="F:RNA endonuclease activity"/>
    <property type="evidence" value="ECO:0007669"/>
    <property type="project" value="InterPro"/>
</dbReference>
<keyword evidence="1" id="KW-0540">Nuclease</keyword>
<dbReference type="Gene3D" id="3.10.450.30">
    <property type="entry name" value="Microbial ribonucleases"/>
    <property type="match status" value="1"/>
</dbReference>
<dbReference type="GO" id="GO:0016787">
    <property type="term" value="F:hydrolase activity"/>
    <property type="evidence" value="ECO:0007669"/>
    <property type="project" value="UniProtKB-KW"/>
</dbReference>
<evidence type="ECO:0000256" key="1">
    <source>
        <dbReference type="ARBA" id="ARBA00022722"/>
    </source>
</evidence>
<dbReference type="EMBL" id="CP049989">
    <property type="protein sequence ID" value="QIM53730.1"/>
    <property type="molecule type" value="Genomic_DNA"/>
</dbReference>
<gene>
    <name evidence="3" type="ORF">G9Q37_16995</name>
</gene>
<dbReference type="InterPro" id="IPR016191">
    <property type="entry name" value="Ribonuclease/ribotoxin"/>
</dbReference>
<keyword evidence="2" id="KW-0378">Hydrolase</keyword>
<dbReference type="SUPFAM" id="SSF53933">
    <property type="entry name" value="Microbial ribonucleases"/>
    <property type="match status" value="1"/>
</dbReference>
<proteinExistence type="predicted"/>
<name>A0A6G8IL63_9BURK</name>
<dbReference type="InterPro" id="IPR000026">
    <property type="entry name" value="N1-like"/>
</dbReference>
<accession>A0A6G8IL63</accession>
<dbReference type="RefSeq" id="WP_166229026.1">
    <property type="nucleotide sequence ID" value="NZ_CP049989.1"/>
</dbReference>
<dbReference type="AlphaFoldDB" id="A0A6G8IL63"/>
<dbReference type="KEGG" id="hcz:G9Q37_16995"/>
<evidence type="ECO:0000313" key="3">
    <source>
        <dbReference type="EMBL" id="QIM53730.1"/>
    </source>
</evidence>